<dbReference type="AlphaFoldDB" id="A0AAN7PH07"/>
<keyword evidence="2" id="KW-1185">Reference proteome</keyword>
<gene>
    <name evidence="1" type="ORF">RN001_002224</name>
</gene>
<protein>
    <submittedName>
        <fullName evidence="1">Uncharacterized protein</fullName>
    </submittedName>
</protein>
<dbReference type="PANTHER" id="PTHR46609">
    <property type="entry name" value="EXONUCLEASE, PHAGE-TYPE/RECB, C-TERMINAL DOMAIN-CONTAINING PROTEIN"/>
    <property type="match status" value="1"/>
</dbReference>
<reference evidence="2" key="1">
    <citation type="submission" date="2023-01" db="EMBL/GenBank/DDBJ databases">
        <title>Key to firefly adult light organ development and bioluminescence: homeobox transcription factors regulate luciferase expression and transportation to peroxisome.</title>
        <authorList>
            <person name="Fu X."/>
        </authorList>
    </citation>
    <scope>NUCLEOTIDE SEQUENCE [LARGE SCALE GENOMIC DNA]</scope>
</reference>
<organism evidence="1 2">
    <name type="scientific">Aquatica leii</name>
    <dbReference type="NCBI Taxonomy" id="1421715"/>
    <lineage>
        <taxon>Eukaryota</taxon>
        <taxon>Metazoa</taxon>
        <taxon>Ecdysozoa</taxon>
        <taxon>Arthropoda</taxon>
        <taxon>Hexapoda</taxon>
        <taxon>Insecta</taxon>
        <taxon>Pterygota</taxon>
        <taxon>Neoptera</taxon>
        <taxon>Endopterygota</taxon>
        <taxon>Coleoptera</taxon>
        <taxon>Polyphaga</taxon>
        <taxon>Elateriformia</taxon>
        <taxon>Elateroidea</taxon>
        <taxon>Lampyridae</taxon>
        <taxon>Luciolinae</taxon>
        <taxon>Aquatica</taxon>
    </lineage>
</organism>
<name>A0AAN7PH07_9COLE</name>
<evidence type="ECO:0000313" key="2">
    <source>
        <dbReference type="Proteomes" id="UP001353858"/>
    </source>
</evidence>
<dbReference type="Proteomes" id="UP001353858">
    <property type="component" value="Unassembled WGS sequence"/>
</dbReference>
<dbReference type="Gene3D" id="3.90.320.10">
    <property type="match status" value="1"/>
</dbReference>
<evidence type="ECO:0000313" key="1">
    <source>
        <dbReference type="EMBL" id="KAK4885953.1"/>
    </source>
</evidence>
<dbReference type="InterPro" id="IPR011604">
    <property type="entry name" value="PDDEXK-like_dom_sf"/>
</dbReference>
<proteinExistence type="predicted"/>
<comment type="caution">
    <text evidence="1">The sequence shown here is derived from an EMBL/GenBank/DDBJ whole genome shotgun (WGS) entry which is preliminary data.</text>
</comment>
<accession>A0AAN7PH07</accession>
<dbReference type="PANTHER" id="PTHR46609:SF8">
    <property type="entry name" value="YQAJ VIRAL RECOMBINASE DOMAIN-CONTAINING PROTEIN"/>
    <property type="match status" value="1"/>
</dbReference>
<dbReference type="EMBL" id="JARPUR010000001">
    <property type="protein sequence ID" value="KAK4885953.1"/>
    <property type="molecule type" value="Genomic_DNA"/>
</dbReference>
<sequence length="390" mass="45347">MRPNNKLQSNRFKRFYKNNIELKAKPKVSTLIDSVSSSECTANDHHENNEKLLNLIENYLRMRWAVSKAIQHRKKENCSIDEKICHLKLDILNGPSHIFGEHKNCLKSGYFCQEPFIEKDNDFCNLHDSLMTHVRYLANHANSLIYDVDNNIVEQFNAVVAKFIGGKRINFCRKRSYIGRCAAAVVSHNTKRPMYEAYKQLLGRSPGKYAKRIEMRNRQRLLRMRESANERNIIRSARKLNFSFPQKDKYYGPHCNKPDMTPENYEISKEAYLKDNMNMTEKEIQEIEENTRIQSQSQLWFSERRKRVTASKFYTILTDLFTVVVDSLMVTNLTTPSLPGWTSMICPNCHLNGGKLSSCIKTITYWITAESPSCVHVFLVLPIRKCAGVK</sequence>
<dbReference type="InterPro" id="IPR051703">
    <property type="entry name" value="NF-kappa-B_Signaling_Reg"/>
</dbReference>